<evidence type="ECO:0000313" key="1">
    <source>
        <dbReference type="EnsemblPlants" id="OMERI02G17260.1"/>
    </source>
</evidence>
<dbReference type="HOGENOM" id="CLU_1514404_0_0_1"/>
<name>A0A0E0CKS8_9ORYZ</name>
<keyword evidence="2" id="KW-1185">Reference proteome</keyword>
<reference evidence="1" key="2">
    <citation type="submission" date="2018-05" db="EMBL/GenBank/DDBJ databases">
        <title>OmerRS3 (Oryza meridionalis Reference Sequence Version 3).</title>
        <authorList>
            <person name="Zhang J."/>
            <person name="Kudrna D."/>
            <person name="Lee S."/>
            <person name="Talag J."/>
            <person name="Welchert J."/>
            <person name="Wing R.A."/>
        </authorList>
    </citation>
    <scope>NUCLEOTIDE SEQUENCE [LARGE SCALE GENOMIC DNA]</scope>
    <source>
        <strain evidence="1">cv. OR44</strain>
    </source>
</reference>
<organism evidence="1">
    <name type="scientific">Oryza meridionalis</name>
    <dbReference type="NCBI Taxonomy" id="40149"/>
    <lineage>
        <taxon>Eukaryota</taxon>
        <taxon>Viridiplantae</taxon>
        <taxon>Streptophyta</taxon>
        <taxon>Embryophyta</taxon>
        <taxon>Tracheophyta</taxon>
        <taxon>Spermatophyta</taxon>
        <taxon>Magnoliopsida</taxon>
        <taxon>Liliopsida</taxon>
        <taxon>Poales</taxon>
        <taxon>Poaceae</taxon>
        <taxon>BOP clade</taxon>
        <taxon>Oryzoideae</taxon>
        <taxon>Oryzeae</taxon>
        <taxon>Oryzinae</taxon>
        <taxon>Oryza</taxon>
    </lineage>
</organism>
<dbReference type="AlphaFoldDB" id="A0A0E0CKS8"/>
<reference evidence="1" key="1">
    <citation type="submission" date="2015-04" db="UniProtKB">
        <authorList>
            <consortium name="EnsemblPlants"/>
        </authorList>
    </citation>
    <scope>IDENTIFICATION</scope>
</reference>
<dbReference type="Proteomes" id="UP000008021">
    <property type="component" value="Chromosome 2"/>
</dbReference>
<protein>
    <submittedName>
        <fullName evidence="1">Uncharacterized protein</fullName>
    </submittedName>
</protein>
<dbReference type="EnsemblPlants" id="OMERI02G17260.1">
    <property type="protein sequence ID" value="OMERI02G17260.1"/>
    <property type="gene ID" value="OMERI02G17260"/>
</dbReference>
<proteinExistence type="predicted"/>
<sequence length="178" mass="19908">MKKARGARLRGNARIDLRLHPRVQTPWMGSPPSLLSSSSFVPNQWKARVPPTREWGALLVAPSSPAGGPVVRQHPLFRWSSSLSFARRHRFFPLVHSLRQAVWSLLRPSLSSTLSVELSGKCDNGKTCEIKCRYTKVDEFEAICTKASKQNMVDEFEAICTKACKQNIAETDGLVLYA</sequence>
<accession>A0A0E0CKS8</accession>
<dbReference type="Gramene" id="OMERI02G17260.1">
    <property type="protein sequence ID" value="OMERI02G17260.1"/>
    <property type="gene ID" value="OMERI02G17260"/>
</dbReference>
<evidence type="ECO:0000313" key="2">
    <source>
        <dbReference type="Proteomes" id="UP000008021"/>
    </source>
</evidence>